<gene>
    <name evidence="1" type="ORF">ASR47_100477</name>
</gene>
<dbReference type="PATRIC" id="fig|1747903.4.peg.1335"/>
<evidence type="ECO:0000313" key="2">
    <source>
        <dbReference type="Proteomes" id="UP000092713"/>
    </source>
</evidence>
<accession>A0A1A7BZA8</accession>
<name>A0A1A7BZA8_9BURK</name>
<organism evidence="1 2">
    <name type="scientific">Janthinobacterium psychrotolerans</name>
    <dbReference type="NCBI Taxonomy" id="1747903"/>
    <lineage>
        <taxon>Bacteria</taxon>
        <taxon>Pseudomonadati</taxon>
        <taxon>Pseudomonadota</taxon>
        <taxon>Betaproteobacteria</taxon>
        <taxon>Burkholderiales</taxon>
        <taxon>Oxalobacteraceae</taxon>
        <taxon>Janthinobacterium</taxon>
    </lineage>
</organism>
<protein>
    <submittedName>
        <fullName evidence="1">Uncharacterized protein</fullName>
    </submittedName>
</protein>
<comment type="caution">
    <text evidence="1">The sequence shown here is derived from an EMBL/GenBank/DDBJ whole genome shotgun (WGS) entry which is preliminary data.</text>
</comment>
<dbReference type="AlphaFoldDB" id="A0A1A7BZA8"/>
<dbReference type="EMBL" id="LOCQ01000059">
    <property type="protein sequence ID" value="OBV37805.1"/>
    <property type="molecule type" value="Genomic_DNA"/>
</dbReference>
<reference evidence="1 2" key="1">
    <citation type="submission" date="2016-04" db="EMBL/GenBank/DDBJ databases">
        <title>Draft genome sequence of Janthinobacterium psychrotolerans sp. nov., isolated from freshwater sediments in Denmark.</title>
        <authorList>
            <person name="Gong X."/>
            <person name="Skrivergaard S."/>
            <person name="Korsgaard B.S."/>
            <person name="Schreiber L."/>
            <person name="Marshall I.P."/>
            <person name="Finster K."/>
            <person name="Schramm A."/>
        </authorList>
    </citation>
    <scope>NUCLEOTIDE SEQUENCE [LARGE SCALE GENOMIC DNA]</scope>
    <source>
        <strain evidence="1 2">S3-2</strain>
    </source>
</reference>
<sequence>MITIDQIFASSNVIHGLPRPGKACRRLEFGKDIGEAKAYQALGKMKVEASRLLVRLIIAVASLDGNGVATRCTNSA</sequence>
<keyword evidence="2" id="KW-1185">Reference proteome</keyword>
<dbReference type="RefSeq" id="WP_065309352.1">
    <property type="nucleotide sequence ID" value="NZ_LOCQ01000059.1"/>
</dbReference>
<proteinExistence type="predicted"/>
<dbReference type="STRING" id="1747903.ASR47_100477"/>
<dbReference type="Proteomes" id="UP000092713">
    <property type="component" value="Unassembled WGS sequence"/>
</dbReference>
<evidence type="ECO:0000313" key="1">
    <source>
        <dbReference type="EMBL" id="OBV37805.1"/>
    </source>
</evidence>